<dbReference type="EMBL" id="SPLM01000074">
    <property type="protein sequence ID" value="TMW62365.1"/>
    <property type="molecule type" value="Genomic_DNA"/>
</dbReference>
<evidence type="ECO:0000256" key="11">
    <source>
        <dbReference type="SAM" id="Phobius"/>
    </source>
</evidence>
<evidence type="ECO:0000256" key="5">
    <source>
        <dbReference type="ARBA" id="ARBA00022826"/>
    </source>
</evidence>
<evidence type="ECO:0000256" key="9">
    <source>
        <dbReference type="ARBA" id="ARBA00023136"/>
    </source>
</evidence>
<evidence type="ECO:0000256" key="8">
    <source>
        <dbReference type="ARBA" id="ARBA00023065"/>
    </source>
</evidence>
<keyword evidence="9 11" id="KW-0472">Membrane</keyword>
<dbReference type="InterPro" id="IPR005821">
    <property type="entry name" value="Ion_trans_dom"/>
</dbReference>
<organism evidence="14 15">
    <name type="scientific">Pythium oligandrum</name>
    <name type="common">Mycoparasitic fungus</name>
    <dbReference type="NCBI Taxonomy" id="41045"/>
    <lineage>
        <taxon>Eukaryota</taxon>
        <taxon>Sar</taxon>
        <taxon>Stramenopiles</taxon>
        <taxon>Oomycota</taxon>
        <taxon>Peronosporomycetes</taxon>
        <taxon>Pythiales</taxon>
        <taxon>Pythiaceae</taxon>
        <taxon>Pythium</taxon>
    </lineage>
</organism>
<dbReference type="PRINTS" id="PR00169">
    <property type="entry name" value="KCHANNEL"/>
</dbReference>
<dbReference type="InterPro" id="IPR003148">
    <property type="entry name" value="RCK_N"/>
</dbReference>
<dbReference type="Pfam" id="PF00520">
    <property type="entry name" value="Ion_trans"/>
    <property type="match status" value="1"/>
</dbReference>
<feature type="transmembrane region" description="Helical" evidence="11">
    <location>
        <begin position="191"/>
        <end position="209"/>
    </location>
</feature>
<dbReference type="Pfam" id="PF22614">
    <property type="entry name" value="Slo-like_RCK"/>
    <property type="match status" value="1"/>
</dbReference>
<dbReference type="SUPFAM" id="SSF81324">
    <property type="entry name" value="Voltage-gated potassium channels"/>
    <property type="match status" value="1"/>
</dbReference>
<evidence type="ECO:0000256" key="7">
    <source>
        <dbReference type="ARBA" id="ARBA00022989"/>
    </source>
</evidence>
<dbReference type="PANTHER" id="PTHR10027:SF10">
    <property type="entry name" value="SLOWPOKE 2, ISOFORM D"/>
    <property type="match status" value="1"/>
</dbReference>
<accession>A0A8K1CFQ0</accession>
<feature type="transmembrane region" description="Helical" evidence="11">
    <location>
        <begin position="221"/>
        <end position="239"/>
    </location>
</feature>
<dbReference type="InterPro" id="IPR027359">
    <property type="entry name" value="Volt_channel_dom_sf"/>
</dbReference>
<keyword evidence="10" id="KW-0407">Ion channel</keyword>
<evidence type="ECO:0000259" key="12">
    <source>
        <dbReference type="Pfam" id="PF00520"/>
    </source>
</evidence>
<feature type="transmembrane region" description="Helical" evidence="11">
    <location>
        <begin position="33"/>
        <end position="54"/>
    </location>
</feature>
<dbReference type="AlphaFoldDB" id="A0A8K1CFQ0"/>
<keyword evidence="3" id="KW-0633">Potassium transport</keyword>
<gene>
    <name evidence="14" type="ORF">Poli38472_009858</name>
</gene>
<sequence length="566" mass="63626">MLLGNTSWELFDGIPKQYSLRTRVRLKLKYSRLGLTWEIFQTLFALLVSVLYVLQTYEPELKTEAFDLTAVVVFSTDYLLQLYSCENRYEYLMSFTSVMDIVTILPAIFDRVDSDANGSNHHKSFPFLRFIRVLRLLRLTRLIRVAGSRSISAVQKQIHTIVLLILCIVFISAGIFHAVENGDRSEGAPQITFGDALYFLVVTMATVGFGDIAPTTTGGKAVAVAVIIISFTVIPTELARLKDVMALPSQFRRFYHPSIENPHVLVVGHVTDPRTLLDFFRELYHPDRLHHENTKDASGTTYHEPPSVLLGPEEPSEAIVALLDHPILQNRVTFVKGSVLAEEDLCRPLTSLVPASFSSRSQPITAELEIYTQIHRVAYMDYMSELVYVLSESRKLTLTASIAQQLKEWLTEGHTLPLPSYINPDQPPAEETEIDAAQVKMQVTSPSSRRARSHNEVLIVDAVTDKPLENHIVIVTDLDAVSIYSIVQRLRQPHLRRTDPDYHVVLFLSWSTHMSVAAACRALQPFNDVFLMMAAHPDSDSKAEFLRANVLHAARCVLLSAKTAIS</sequence>
<dbReference type="Gene3D" id="1.20.120.350">
    <property type="entry name" value="Voltage-gated potassium channels. Chain C"/>
    <property type="match status" value="1"/>
</dbReference>
<dbReference type="GO" id="GO:0016020">
    <property type="term" value="C:membrane"/>
    <property type="evidence" value="ECO:0007669"/>
    <property type="project" value="UniProtKB-SubCell"/>
</dbReference>
<evidence type="ECO:0000259" key="13">
    <source>
        <dbReference type="Pfam" id="PF22614"/>
    </source>
</evidence>
<keyword evidence="8" id="KW-0406">Ion transport</keyword>
<evidence type="ECO:0000313" key="15">
    <source>
        <dbReference type="Proteomes" id="UP000794436"/>
    </source>
</evidence>
<reference evidence="14" key="1">
    <citation type="submission" date="2019-03" db="EMBL/GenBank/DDBJ databases">
        <title>Long read genome sequence of the mycoparasitic Pythium oligandrum ATCC 38472 isolated from sugarbeet rhizosphere.</title>
        <authorList>
            <person name="Gaulin E."/>
        </authorList>
    </citation>
    <scope>NUCLEOTIDE SEQUENCE</scope>
    <source>
        <strain evidence="14">ATCC 38472_TT</strain>
    </source>
</reference>
<comment type="caution">
    <text evidence="14">The sequence shown here is derived from an EMBL/GenBank/DDBJ whole genome shotgun (WGS) entry which is preliminary data.</text>
</comment>
<dbReference type="InterPro" id="IPR047871">
    <property type="entry name" value="K_chnl_Slo-like"/>
</dbReference>
<keyword evidence="4 11" id="KW-0812">Transmembrane</keyword>
<protein>
    <submittedName>
        <fullName evidence="14">Uncharacterized protein</fullName>
    </submittedName>
</protein>
<dbReference type="GO" id="GO:0005267">
    <property type="term" value="F:potassium channel activity"/>
    <property type="evidence" value="ECO:0007669"/>
    <property type="project" value="UniProtKB-KW"/>
</dbReference>
<dbReference type="Proteomes" id="UP000794436">
    <property type="component" value="Unassembled WGS sequence"/>
</dbReference>
<name>A0A8K1CFQ0_PYTOL</name>
<keyword evidence="2" id="KW-0813">Transport</keyword>
<evidence type="ECO:0000256" key="4">
    <source>
        <dbReference type="ARBA" id="ARBA00022692"/>
    </source>
</evidence>
<comment type="subcellular location">
    <subcellularLocation>
        <location evidence="1">Membrane</location>
        <topology evidence="1">Multi-pass membrane protein</topology>
    </subcellularLocation>
</comment>
<feature type="domain" description="Ion transport" evidence="12">
    <location>
        <begin position="36"/>
        <end position="233"/>
    </location>
</feature>
<dbReference type="OrthoDB" id="10035564at2759"/>
<evidence type="ECO:0000256" key="2">
    <source>
        <dbReference type="ARBA" id="ARBA00022448"/>
    </source>
</evidence>
<keyword evidence="6" id="KW-0630">Potassium</keyword>
<keyword evidence="5" id="KW-0631">Potassium channel</keyword>
<evidence type="ECO:0000256" key="1">
    <source>
        <dbReference type="ARBA" id="ARBA00004141"/>
    </source>
</evidence>
<keyword evidence="7 11" id="KW-1133">Transmembrane helix</keyword>
<evidence type="ECO:0000313" key="14">
    <source>
        <dbReference type="EMBL" id="TMW62365.1"/>
    </source>
</evidence>
<keyword evidence="15" id="KW-1185">Reference proteome</keyword>
<evidence type="ECO:0000256" key="6">
    <source>
        <dbReference type="ARBA" id="ARBA00022958"/>
    </source>
</evidence>
<evidence type="ECO:0000256" key="10">
    <source>
        <dbReference type="ARBA" id="ARBA00023303"/>
    </source>
</evidence>
<dbReference type="PANTHER" id="PTHR10027">
    <property type="entry name" value="CALCIUM-ACTIVATED POTASSIUM CHANNEL ALPHA CHAIN"/>
    <property type="match status" value="1"/>
</dbReference>
<proteinExistence type="predicted"/>
<evidence type="ECO:0000256" key="3">
    <source>
        <dbReference type="ARBA" id="ARBA00022538"/>
    </source>
</evidence>
<dbReference type="Gene3D" id="1.10.287.70">
    <property type="match status" value="1"/>
</dbReference>
<feature type="domain" description="RCK N-terminal" evidence="13">
    <location>
        <begin position="261"/>
        <end position="347"/>
    </location>
</feature>
<feature type="transmembrane region" description="Helical" evidence="11">
    <location>
        <begin position="158"/>
        <end position="179"/>
    </location>
</feature>